<gene>
    <name evidence="9" type="primary">pstS</name>
    <name evidence="9" type="ORF">IAC79_00700</name>
</gene>
<protein>
    <recommendedName>
        <fullName evidence="4">Phosphate-binding protein PstS</fullName>
    </recommendedName>
</protein>
<dbReference type="Gene3D" id="3.40.190.10">
    <property type="entry name" value="Periplasmic binding protein-like II"/>
    <property type="match status" value="2"/>
</dbReference>
<evidence type="ECO:0000256" key="6">
    <source>
        <dbReference type="ARBA" id="ARBA00022592"/>
    </source>
</evidence>
<dbReference type="GO" id="GO:0035435">
    <property type="term" value="P:phosphate ion transmembrane transport"/>
    <property type="evidence" value="ECO:0007669"/>
    <property type="project" value="InterPro"/>
</dbReference>
<evidence type="ECO:0000256" key="2">
    <source>
        <dbReference type="ARBA" id="ARBA00008725"/>
    </source>
</evidence>
<proteinExistence type="inferred from homology"/>
<sequence length="315" mass="33723">MKLSILPTIAAAALLAAGCGDSASNVTLNGAGASFPDPVYQAWTYIYTQTGKATVNYQSIGSGAGINQIKEGTVDFAGTDAPLKSEEIKESKLTQFPMVTGAVTPIVNVAGITSGQLKLSDEVLAKIFMGEITKWNDAAITALNPGLALPDQKITVVYRSDSSGTTNIFTEYLTDRNPDWATKIGAGKSVKWPTGIGGQKNPGVCNNVQQTAGSIGYTEYTYAIETKLTTVQLQAADKSWQNPDSKSWPLVGTTYLLVRDDIPADKKEALKAYVAWCFSADGAAKATELHYTPLTMEDAKHNRFFLGTLKDEFVK</sequence>
<reference evidence="9" key="2">
    <citation type="journal article" date="2021" name="PeerJ">
        <title>Extensive microbial diversity within the chicken gut microbiome revealed by metagenomics and culture.</title>
        <authorList>
            <person name="Gilroy R."/>
            <person name="Ravi A."/>
            <person name="Getino M."/>
            <person name="Pursley I."/>
            <person name="Horton D.L."/>
            <person name="Alikhan N.F."/>
            <person name="Baker D."/>
            <person name="Gharbi K."/>
            <person name="Hall N."/>
            <person name="Watson M."/>
            <person name="Adriaenssens E.M."/>
            <person name="Foster-Nyarko E."/>
            <person name="Jarju S."/>
            <person name="Secka A."/>
            <person name="Antonio M."/>
            <person name="Oren A."/>
            <person name="Chaudhuri R.R."/>
            <person name="La Ragione R."/>
            <person name="Hildebrand F."/>
            <person name="Pallen M.J."/>
        </authorList>
    </citation>
    <scope>NUCLEOTIDE SEQUENCE</scope>
    <source>
        <strain evidence="9">35461</strain>
    </source>
</reference>
<keyword evidence="5" id="KW-0813">Transport</keyword>
<dbReference type="Proteomes" id="UP000886845">
    <property type="component" value="Unassembled WGS sequence"/>
</dbReference>
<dbReference type="InterPro" id="IPR050962">
    <property type="entry name" value="Phosphate-bind_PstS"/>
</dbReference>
<evidence type="ECO:0000256" key="4">
    <source>
        <dbReference type="ARBA" id="ARBA00021889"/>
    </source>
</evidence>
<dbReference type="PANTHER" id="PTHR42996">
    <property type="entry name" value="PHOSPHATE-BINDING PROTEIN PSTS"/>
    <property type="match status" value="1"/>
</dbReference>
<feature type="domain" description="PBP" evidence="8">
    <location>
        <begin position="25"/>
        <end position="280"/>
    </location>
</feature>
<dbReference type="PROSITE" id="PS51257">
    <property type="entry name" value="PROKAR_LIPOPROTEIN"/>
    <property type="match status" value="1"/>
</dbReference>
<comment type="similarity">
    <text evidence="2">Belongs to the PstS family.</text>
</comment>
<accession>A0A9D1T1Q3</accession>
<reference evidence="9" key="1">
    <citation type="submission" date="2020-10" db="EMBL/GenBank/DDBJ databases">
        <authorList>
            <person name="Gilroy R."/>
        </authorList>
    </citation>
    <scope>NUCLEOTIDE SEQUENCE</scope>
    <source>
        <strain evidence="9">35461</strain>
    </source>
</reference>
<dbReference type="EMBL" id="DVOR01000023">
    <property type="protein sequence ID" value="HIV08620.1"/>
    <property type="molecule type" value="Genomic_DNA"/>
</dbReference>
<dbReference type="SUPFAM" id="SSF53850">
    <property type="entry name" value="Periplasmic binding protein-like II"/>
    <property type="match status" value="1"/>
</dbReference>
<evidence type="ECO:0000256" key="5">
    <source>
        <dbReference type="ARBA" id="ARBA00022448"/>
    </source>
</evidence>
<keyword evidence="7" id="KW-0732">Signal</keyword>
<dbReference type="Pfam" id="PF12849">
    <property type="entry name" value="PBP_like_2"/>
    <property type="match status" value="1"/>
</dbReference>
<evidence type="ECO:0000256" key="3">
    <source>
        <dbReference type="ARBA" id="ARBA00011529"/>
    </source>
</evidence>
<evidence type="ECO:0000313" key="10">
    <source>
        <dbReference type="Proteomes" id="UP000886845"/>
    </source>
</evidence>
<evidence type="ECO:0000259" key="8">
    <source>
        <dbReference type="Pfam" id="PF12849"/>
    </source>
</evidence>
<dbReference type="PIRSF" id="PIRSF002756">
    <property type="entry name" value="PstS"/>
    <property type="match status" value="1"/>
</dbReference>
<dbReference type="InterPro" id="IPR005673">
    <property type="entry name" value="ABC_phos-bd_PstS"/>
</dbReference>
<evidence type="ECO:0000256" key="7">
    <source>
        <dbReference type="SAM" id="SignalP"/>
    </source>
</evidence>
<dbReference type="PANTHER" id="PTHR42996:SF1">
    <property type="entry name" value="PHOSPHATE-BINDING PROTEIN PSTS"/>
    <property type="match status" value="1"/>
</dbReference>
<dbReference type="InterPro" id="IPR024370">
    <property type="entry name" value="PBP_domain"/>
</dbReference>
<evidence type="ECO:0000256" key="1">
    <source>
        <dbReference type="ARBA" id="ARBA00002841"/>
    </source>
</evidence>
<name>A0A9D1T1Q3_9BACT</name>
<feature type="signal peptide" evidence="7">
    <location>
        <begin position="1"/>
        <end position="23"/>
    </location>
</feature>
<comment type="subunit">
    <text evidence="3">The complex is composed of two ATP-binding proteins (PstB), two transmembrane proteins (PstC and PstA) and a solute-binding protein (PstS).</text>
</comment>
<evidence type="ECO:0000313" key="9">
    <source>
        <dbReference type="EMBL" id="HIV08620.1"/>
    </source>
</evidence>
<dbReference type="CDD" id="cd13565">
    <property type="entry name" value="PBP2_PstS"/>
    <property type="match status" value="1"/>
</dbReference>
<dbReference type="GO" id="GO:0042301">
    <property type="term" value="F:phosphate ion binding"/>
    <property type="evidence" value="ECO:0007669"/>
    <property type="project" value="InterPro"/>
</dbReference>
<comment type="function">
    <text evidence="1">Part of the ABC transporter complex PstSACB involved in phosphate import.</text>
</comment>
<organism evidence="9 10">
    <name type="scientific">Candidatus Spyradenecus faecavium</name>
    <dbReference type="NCBI Taxonomy" id="2840947"/>
    <lineage>
        <taxon>Bacteria</taxon>
        <taxon>Pseudomonadati</taxon>
        <taxon>Lentisphaerota</taxon>
        <taxon>Lentisphaeria</taxon>
        <taxon>Lentisphaerales</taxon>
        <taxon>Lentisphaeraceae</taxon>
        <taxon>Lentisphaeraceae incertae sedis</taxon>
        <taxon>Candidatus Spyradenecus</taxon>
    </lineage>
</organism>
<keyword evidence="6" id="KW-0592">Phosphate transport</keyword>
<dbReference type="GO" id="GO:0043190">
    <property type="term" value="C:ATP-binding cassette (ABC) transporter complex"/>
    <property type="evidence" value="ECO:0007669"/>
    <property type="project" value="InterPro"/>
</dbReference>
<feature type="chain" id="PRO_5039074000" description="Phosphate-binding protein PstS" evidence="7">
    <location>
        <begin position="24"/>
        <end position="315"/>
    </location>
</feature>
<dbReference type="NCBIfam" id="TIGR00975">
    <property type="entry name" value="3a0107s03"/>
    <property type="match status" value="1"/>
</dbReference>
<comment type="caution">
    <text evidence="9">The sequence shown here is derived from an EMBL/GenBank/DDBJ whole genome shotgun (WGS) entry which is preliminary data.</text>
</comment>
<dbReference type="AlphaFoldDB" id="A0A9D1T1Q3"/>